<dbReference type="Proteomes" id="UP000094285">
    <property type="component" value="Unassembled WGS sequence"/>
</dbReference>
<dbReference type="OrthoDB" id="4020852at2759"/>
<feature type="coiled-coil region" evidence="1">
    <location>
        <begin position="206"/>
        <end position="233"/>
    </location>
</feature>
<gene>
    <name evidence="3" type="ORF">CANTADRAFT_7476</name>
</gene>
<evidence type="ECO:0000313" key="3">
    <source>
        <dbReference type="EMBL" id="ODV78008.1"/>
    </source>
</evidence>
<evidence type="ECO:0000313" key="4">
    <source>
        <dbReference type="Proteomes" id="UP000094285"/>
    </source>
</evidence>
<accession>A0A1E4SEU2</accession>
<evidence type="ECO:0000256" key="1">
    <source>
        <dbReference type="SAM" id="Coils"/>
    </source>
</evidence>
<name>A0A1E4SEU2_9ASCO</name>
<feature type="compositionally biased region" description="Basic and acidic residues" evidence="2">
    <location>
        <begin position="1"/>
        <end position="15"/>
    </location>
</feature>
<dbReference type="EMBL" id="KV453914">
    <property type="protein sequence ID" value="ODV78008.1"/>
    <property type="molecule type" value="Genomic_DNA"/>
</dbReference>
<reference evidence="4" key="1">
    <citation type="submission" date="2016-05" db="EMBL/GenBank/DDBJ databases">
        <title>Comparative genomics of biotechnologically important yeasts.</title>
        <authorList>
            <consortium name="DOE Joint Genome Institute"/>
            <person name="Riley R."/>
            <person name="Haridas S."/>
            <person name="Wolfe K.H."/>
            <person name="Lopes M.R."/>
            <person name="Hittinger C.T."/>
            <person name="Goker M."/>
            <person name="Salamov A."/>
            <person name="Wisecaver J."/>
            <person name="Long T.M."/>
            <person name="Aerts A.L."/>
            <person name="Barry K."/>
            <person name="Choi C."/>
            <person name="Clum A."/>
            <person name="Coughlan A.Y."/>
            <person name="Deshpande S."/>
            <person name="Douglass A.P."/>
            <person name="Hanson S.J."/>
            <person name="Klenk H.-P."/>
            <person name="Labutti K."/>
            <person name="Lapidus A."/>
            <person name="Lindquist E."/>
            <person name="Lipzen A."/>
            <person name="Meier-Kolthoff J.P."/>
            <person name="Ohm R.A."/>
            <person name="Otillar R.P."/>
            <person name="Pangilinan J."/>
            <person name="Peng Y."/>
            <person name="Rokas A."/>
            <person name="Rosa C.A."/>
            <person name="Scheuner C."/>
            <person name="Sibirny A.A."/>
            <person name="Slot J.C."/>
            <person name="Stielow J.B."/>
            <person name="Sun H."/>
            <person name="Kurtzman C.P."/>
            <person name="Blackwell M."/>
            <person name="Grigoriev I.V."/>
            <person name="Jeffries T.W."/>
        </authorList>
    </citation>
    <scope>NUCLEOTIDE SEQUENCE [LARGE SCALE GENOMIC DNA]</scope>
    <source>
        <strain evidence="4">NRRL Y-17324</strain>
    </source>
</reference>
<dbReference type="GeneID" id="30985259"/>
<feature type="compositionally biased region" description="Polar residues" evidence="2">
    <location>
        <begin position="152"/>
        <end position="170"/>
    </location>
</feature>
<proteinExistence type="predicted"/>
<keyword evidence="4" id="KW-1185">Reference proteome</keyword>
<dbReference type="RefSeq" id="XP_020063130.1">
    <property type="nucleotide sequence ID" value="XM_020211123.1"/>
</dbReference>
<feature type="region of interest" description="Disordered" evidence="2">
    <location>
        <begin position="151"/>
        <end position="170"/>
    </location>
</feature>
<dbReference type="AlphaFoldDB" id="A0A1E4SEU2"/>
<sequence length="238" mass="26657">MVHYPEVSKLKDKYSPQKRIPPLNATKLSATGNSHDKKRGGFSPIRRSGSPVRRLNITQLEQGTVAEATKSTVEPNSGRLKRGRDETEPDLISLPSNLGAIEARKPNLEGPSTKRSRAVTFSPEVECRVVENTSYMEEDSIEQEQQIAALKQPNNSNGEQKTARSPQLGSNTDEMYQEMVYKLDNFVTTVNQRLDSLQANQSLILKQLATHRNDELHQKCESLQNSMNELIDAIKKPS</sequence>
<protein>
    <submittedName>
        <fullName evidence="3">Uncharacterized protein</fullName>
    </submittedName>
</protein>
<organism evidence="3 4">
    <name type="scientific">Suhomyces tanzawaensis NRRL Y-17324</name>
    <dbReference type="NCBI Taxonomy" id="984487"/>
    <lineage>
        <taxon>Eukaryota</taxon>
        <taxon>Fungi</taxon>
        <taxon>Dikarya</taxon>
        <taxon>Ascomycota</taxon>
        <taxon>Saccharomycotina</taxon>
        <taxon>Pichiomycetes</taxon>
        <taxon>Debaryomycetaceae</taxon>
        <taxon>Suhomyces</taxon>
    </lineage>
</organism>
<evidence type="ECO:0000256" key="2">
    <source>
        <dbReference type="SAM" id="MobiDB-lite"/>
    </source>
</evidence>
<keyword evidence="1" id="KW-0175">Coiled coil</keyword>
<feature type="region of interest" description="Disordered" evidence="2">
    <location>
        <begin position="1"/>
        <end position="92"/>
    </location>
</feature>